<keyword evidence="2" id="KW-0442">Lipid degradation</keyword>
<dbReference type="GO" id="GO:0016042">
    <property type="term" value="P:lipid catabolic process"/>
    <property type="evidence" value="ECO:0007669"/>
    <property type="project" value="UniProtKB-KW"/>
</dbReference>
<name>G3B2K1_CANTC</name>
<dbReference type="GO" id="GO:0004622">
    <property type="term" value="F:phosphatidylcholine lysophospholipase activity"/>
    <property type="evidence" value="ECO:0007669"/>
    <property type="project" value="TreeGrafter"/>
</dbReference>
<sequence length="453" mass="51228">MVEYHLVVLVHGLWGTSSHMAYVKSQIEQEAKSRATKEKIVCYITGSHSGFLTHDGIDVNGKRICDEILAKTQDLTVDKDKVTKFSIVGYSLGGLISRYAVGYLYSIGFFDNIQPINFTSFCTPHVGALNPGTSWGTRIYNYISPYVLAHTGFQLFLGDRKKDKLPLLVWMSDHRSAFFKALSSFNNLVLYANVINDKRTAWYTAAISSRDPFKSMINENASAYVLEFVDGYAPNVVDISKPLEFKSELNDNVQPPIVKRGKRSLWRKFNWLKLIYAVVVFPLWILYALGLAGVQAFRNHRRVGAFFKDRANSLVHLYEGTKSDTDSDDWTLESFEKGVSQRMEDQTDTFVESVFTAMNGDSYKNYQASTGSTSGETGSLVNLSGKEQDFKLGLNEDQVTIINNLNKLNWNKFPVLIRKTKQTHRAAVYRTDDPAFSEGKVVVQQFAQQAFEF</sequence>
<evidence type="ECO:0000313" key="5">
    <source>
        <dbReference type="EMBL" id="EGV64696.1"/>
    </source>
</evidence>
<dbReference type="InterPro" id="IPR029058">
    <property type="entry name" value="AB_hydrolase_fold"/>
</dbReference>
<dbReference type="InterPro" id="IPR044294">
    <property type="entry name" value="Lipase-like"/>
</dbReference>
<dbReference type="SUPFAM" id="SSF53474">
    <property type="entry name" value="alpha/beta-Hydrolases"/>
    <property type="match status" value="1"/>
</dbReference>
<dbReference type="PANTHER" id="PTHR12482">
    <property type="entry name" value="LIPASE ROG1-RELATED-RELATED"/>
    <property type="match status" value="1"/>
</dbReference>
<feature type="domain" description="DUF676" evidence="4">
    <location>
        <begin position="4"/>
        <end position="204"/>
    </location>
</feature>
<dbReference type="PANTHER" id="PTHR12482:SF65">
    <property type="entry name" value="ESTERASE, PUTATIVE (AFU_ORTHOLOGUE AFUA_3G12320)-RELATED"/>
    <property type="match status" value="1"/>
</dbReference>
<dbReference type="eggNOG" id="KOG4372">
    <property type="taxonomic scope" value="Eukaryota"/>
</dbReference>
<dbReference type="Proteomes" id="UP000000707">
    <property type="component" value="Unassembled WGS sequence"/>
</dbReference>
<accession>G3B2K1</accession>
<keyword evidence="3" id="KW-1133">Transmembrane helix</keyword>
<dbReference type="RefSeq" id="XP_006685502.1">
    <property type="nucleotide sequence ID" value="XM_006685439.1"/>
</dbReference>
<dbReference type="Pfam" id="PF05057">
    <property type="entry name" value="DUF676"/>
    <property type="match status" value="1"/>
</dbReference>
<dbReference type="GeneID" id="18249756"/>
<gene>
    <name evidence="5" type="ORF">CANTEDRAFT_134010</name>
</gene>
<feature type="transmembrane region" description="Helical" evidence="3">
    <location>
        <begin position="274"/>
        <end position="294"/>
    </location>
</feature>
<dbReference type="GO" id="GO:0047372">
    <property type="term" value="F:monoacylglycerol lipase activity"/>
    <property type="evidence" value="ECO:0007669"/>
    <property type="project" value="TreeGrafter"/>
</dbReference>
<evidence type="ECO:0000313" key="6">
    <source>
        <dbReference type="Proteomes" id="UP000000707"/>
    </source>
</evidence>
<evidence type="ECO:0000256" key="3">
    <source>
        <dbReference type="SAM" id="Phobius"/>
    </source>
</evidence>
<reference evidence="5 6" key="1">
    <citation type="journal article" date="2011" name="Proc. Natl. Acad. Sci. U.S.A.">
        <title>Comparative genomics of xylose-fermenting fungi for enhanced biofuel production.</title>
        <authorList>
            <person name="Wohlbach D.J."/>
            <person name="Kuo A."/>
            <person name="Sato T.K."/>
            <person name="Potts K.M."/>
            <person name="Salamov A.A."/>
            <person name="LaButti K.M."/>
            <person name="Sun H."/>
            <person name="Clum A."/>
            <person name="Pangilinan J.L."/>
            <person name="Lindquist E.A."/>
            <person name="Lucas S."/>
            <person name="Lapidus A."/>
            <person name="Jin M."/>
            <person name="Gunawan C."/>
            <person name="Balan V."/>
            <person name="Dale B.E."/>
            <person name="Jeffries T.W."/>
            <person name="Zinkel R."/>
            <person name="Barry K.W."/>
            <person name="Grigoriev I.V."/>
            <person name="Gasch A.P."/>
        </authorList>
    </citation>
    <scope>NUCLEOTIDE SEQUENCE [LARGE SCALE GENOMIC DNA]</scope>
    <source>
        <strain evidence="6">ATCC 10573 / BCRC 21748 / CBS 615 / JCM 9827 / NBRC 10315 / NRRL Y-1498 / VKM Y-70</strain>
    </source>
</reference>
<dbReference type="HOGENOM" id="CLU_027968_1_1_1"/>
<evidence type="ECO:0000256" key="1">
    <source>
        <dbReference type="ARBA" id="ARBA00007920"/>
    </source>
</evidence>
<organism evidence="6">
    <name type="scientific">Candida tenuis (strain ATCC 10573 / BCRC 21748 / CBS 615 / JCM 9827 / NBRC 10315 / NRRL Y-1498 / VKM Y-70)</name>
    <name type="common">Yeast</name>
    <name type="synonym">Yamadazyma tenuis</name>
    <dbReference type="NCBI Taxonomy" id="590646"/>
    <lineage>
        <taxon>Eukaryota</taxon>
        <taxon>Fungi</taxon>
        <taxon>Dikarya</taxon>
        <taxon>Ascomycota</taxon>
        <taxon>Saccharomycotina</taxon>
        <taxon>Pichiomycetes</taxon>
        <taxon>Debaryomycetaceae</taxon>
        <taxon>Yamadazyma</taxon>
    </lineage>
</organism>
<comment type="similarity">
    <text evidence="1">Belongs to the putative lipase ROG1 family.</text>
</comment>
<dbReference type="KEGG" id="cten:18249756"/>
<evidence type="ECO:0000259" key="4">
    <source>
        <dbReference type="Pfam" id="PF05057"/>
    </source>
</evidence>
<dbReference type="InterPro" id="IPR007751">
    <property type="entry name" value="DUF676_lipase-like"/>
</dbReference>
<protein>
    <submittedName>
        <fullName evidence="5">DUF676-domain-containing protein</fullName>
    </submittedName>
</protein>
<dbReference type="Gene3D" id="3.40.50.1820">
    <property type="entry name" value="alpha/beta hydrolase"/>
    <property type="match status" value="1"/>
</dbReference>
<keyword evidence="2" id="KW-0443">Lipid metabolism</keyword>
<evidence type="ECO:0000256" key="2">
    <source>
        <dbReference type="ARBA" id="ARBA00022963"/>
    </source>
</evidence>
<proteinExistence type="inferred from homology"/>
<keyword evidence="3" id="KW-0812">Transmembrane</keyword>
<dbReference type="AlphaFoldDB" id="G3B2K1"/>
<dbReference type="OrthoDB" id="273452at2759"/>
<keyword evidence="6" id="KW-1185">Reference proteome</keyword>
<keyword evidence="3" id="KW-0472">Membrane</keyword>
<dbReference type="EMBL" id="GL996515">
    <property type="protein sequence ID" value="EGV64696.1"/>
    <property type="molecule type" value="Genomic_DNA"/>
</dbReference>
<dbReference type="GO" id="GO:0005811">
    <property type="term" value="C:lipid droplet"/>
    <property type="evidence" value="ECO:0007669"/>
    <property type="project" value="TreeGrafter"/>
</dbReference>